<organism evidence="1 2">
    <name type="scientific">Microbacterium halimionae</name>
    <dbReference type="NCBI Taxonomy" id="1526413"/>
    <lineage>
        <taxon>Bacteria</taxon>
        <taxon>Bacillati</taxon>
        <taxon>Actinomycetota</taxon>
        <taxon>Actinomycetes</taxon>
        <taxon>Micrococcales</taxon>
        <taxon>Microbacteriaceae</taxon>
        <taxon>Microbacterium</taxon>
    </lineage>
</organism>
<evidence type="ECO:0000313" key="2">
    <source>
        <dbReference type="Proteomes" id="UP000526083"/>
    </source>
</evidence>
<evidence type="ECO:0000313" key="1">
    <source>
        <dbReference type="EMBL" id="MBA8816559.1"/>
    </source>
</evidence>
<dbReference type="EMBL" id="JACGWY010000002">
    <property type="protein sequence ID" value="MBA8816559.1"/>
    <property type="molecule type" value="Genomic_DNA"/>
</dbReference>
<dbReference type="AlphaFoldDB" id="A0A7W3JPH7"/>
<accession>A0A7W3JPH7</accession>
<keyword evidence="2" id="KW-1185">Reference proteome</keyword>
<proteinExistence type="predicted"/>
<sequence>MTAAIGLLQGIDHFGEGKQAVDVFPITFVKSVLAFGATNSFDTRRRPPQVAMAGNESSSLICHYRG</sequence>
<reference evidence="1 2" key="1">
    <citation type="submission" date="2020-07" db="EMBL/GenBank/DDBJ databases">
        <title>Sequencing the genomes of 1000 actinobacteria strains.</title>
        <authorList>
            <person name="Klenk H.-P."/>
        </authorList>
    </citation>
    <scope>NUCLEOTIDE SEQUENCE [LARGE SCALE GENOMIC DNA]</scope>
    <source>
        <strain evidence="1 2">DSM 27576</strain>
    </source>
</reference>
<protein>
    <submittedName>
        <fullName evidence="1">Uncharacterized protein</fullName>
    </submittedName>
</protein>
<gene>
    <name evidence="1" type="ORF">FHX48_001632</name>
</gene>
<comment type="caution">
    <text evidence="1">The sequence shown here is derived from an EMBL/GenBank/DDBJ whole genome shotgun (WGS) entry which is preliminary data.</text>
</comment>
<dbReference type="Proteomes" id="UP000526083">
    <property type="component" value="Unassembled WGS sequence"/>
</dbReference>
<name>A0A7W3JPH7_9MICO</name>
<dbReference type="RefSeq" id="WP_167047223.1">
    <property type="nucleotide sequence ID" value="NZ_JAAOZB010000001.1"/>
</dbReference>